<proteinExistence type="predicted"/>
<evidence type="ECO:0000256" key="2">
    <source>
        <dbReference type="SAM" id="SignalP"/>
    </source>
</evidence>
<dbReference type="AlphaFoldDB" id="A0A8B7NTB6"/>
<dbReference type="Proteomes" id="UP000694843">
    <property type="component" value="Unplaced"/>
</dbReference>
<evidence type="ECO:0000313" key="5">
    <source>
        <dbReference type="RefSeq" id="XP_047739854.1"/>
    </source>
</evidence>
<feature type="chain" id="PRO_5044664400" evidence="2">
    <location>
        <begin position="21"/>
        <end position="191"/>
    </location>
</feature>
<sequence length="191" mass="19987">MAVNKVVLLALLLCVATVAGQVESEVLPCYTCTYNAGGDDSCYKDPDNSGSVPITDCKLGTGQCCIISRSDAPQELGTPLSLYRGCIEDCDPKKIGKMETTSTYSVTTYETFCDDPRCNNGPGNVEPGSGGDGGLFIDGIQGASDSPGQNSGSPCHHSGSPCHNSGSPRHQAVWGVVIFLLFGICHAYNCH</sequence>
<dbReference type="OrthoDB" id="6396582at2759"/>
<reference evidence="4 5" key="1">
    <citation type="submission" date="2025-04" db="UniProtKB">
        <authorList>
            <consortium name="RefSeq"/>
        </authorList>
    </citation>
    <scope>IDENTIFICATION</scope>
    <source>
        <tissue evidence="4 5">Whole organism</tissue>
    </source>
</reference>
<organism evidence="3 4">
    <name type="scientific">Hyalella azteca</name>
    <name type="common">Amphipod</name>
    <dbReference type="NCBI Taxonomy" id="294128"/>
    <lineage>
        <taxon>Eukaryota</taxon>
        <taxon>Metazoa</taxon>
        <taxon>Ecdysozoa</taxon>
        <taxon>Arthropoda</taxon>
        <taxon>Crustacea</taxon>
        <taxon>Multicrustacea</taxon>
        <taxon>Malacostraca</taxon>
        <taxon>Eumalacostraca</taxon>
        <taxon>Peracarida</taxon>
        <taxon>Amphipoda</taxon>
        <taxon>Senticaudata</taxon>
        <taxon>Talitrida</taxon>
        <taxon>Talitroidea</taxon>
        <taxon>Hyalellidae</taxon>
        <taxon>Hyalella</taxon>
    </lineage>
</organism>
<feature type="region of interest" description="Disordered" evidence="1">
    <location>
        <begin position="129"/>
        <end position="162"/>
    </location>
</feature>
<gene>
    <name evidence="4 5" type="primary">LOC108673652</name>
</gene>
<name>A0A8B7NTB6_HYAAZ</name>
<dbReference type="KEGG" id="hazt:108673652"/>
<dbReference type="RefSeq" id="XP_018016999.1">
    <property type="nucleotide sequence ID" value="XM_018161510.2"/>
</dbReference>
<dbReference type="GeneID" id="108673652"/>
<feature type="signal peptide" evidence="2">
    <location>
        <begin position="1"/>
        <end position="20"/>
    </location>
</feature>
<dbReference type="RefSeq" id="XP_047739854.1">
    <property type="nucleotide sequence ID" value="XM_047883898.1"/>
</dbReference>
<keyword evidence="3" id="KW-1185">Reference proteome</keyword>
<keyword evidence="2" id="KW-0732">Signal</keyword>
<evidence type="ECO:0000256" key="1">
    <source>
        <dbReference type="SAM" id="MobiDB-lite"/>
    </source>
</evidence>
<evidence type="ECO:0000313" key="3">
    <source>
        <dbReference type="Proteomes" id="UP000694843"/>
    </source>
</evidence>
<accession>A0A8B7NTB6</accession>
<evidence type="ECO:0000313" key="4">
    <source>
        <dbReference type="RefSeq" id="XP_018016999.1"/>
    </source>
</evidence>
<feature type="compositionally biased region" description="Polar residues" evidence="1">
    <location>
        <begin position="143"/>
        <end position="153"/>
    </location>
</feature>
<protein>
    <submittedName>
        <fullName evidence="4 5">Uncharacterized protein LOC108673652</fullName>
    </submittedName>
</protein>